<reference evidence="2 3" key="1">
    <citation type="submission" date="2021-06" db="EMBL/GenBank/DDBJ databases">
        <title>A haploid diamondback moth (Plutella xylostella L.) genome assembly resolves 31 chromosomes and identifies a diamide resistance mutation.</title>
        <authorList>
            <person name="Ward C.M."/>
            <person name="Perry K.D."/>
            <person name="Baker G."/>
            <person name="Powis K."/>
            <person name="Heckel D.G."/>
            <person name="Baxter S.W."/>
        </authorList>
    </citation>
    <scope>NUCLEOTIDE SEQUENCE [LARGE SCALE GENOMIC DNA]</scope>
    <source>
        <strain evidence="2 3">LV</strain>
        <tissue evidence="2">Single pupa</tissue>
    </source>
</reference>
<keyword evidence="3" id="KW-1185">Reference proteome</keyword>
<proteinExistence type="predicted"/>
<feature type="transmembrane region" description="Helical" evidence="1">
    <location>
        <begin position="6"/>
        <end position="24"/>
    </location>
</feature>
<accession>A0ABQ7Q765</accession>
<evidence type="ECO:0000313" key="3">
    <source>
        <dbReference type="Proteomes" id="UP000823941"/>
    </source>
</evidence>
<evidence type="ECO:0008006" key="4">
    <source>
        <dbReference type="Google" id="ProtNLM"/>
    </source>
</evidence>
<keyword evidence="1" id="KW-1133">Transmembrane helix</keyword>
<keyword evidence="1" id="KW-0812">Transmembrane</keyword>
<protein>
    <recommendedName>
        <fullName evidence="4">Secreted protein</fullName>
    </recommendedName>
</protein>
<gene>
    <name evidence="2" type="ORF">JYU34_015463</name>
</gene>
<organism evidence="2 3">
    <name type="scientific">Plutella xylostella</name>
    <name type="common">Diamondback moth</name>
    <name type="synonym">Plutella maculipennis</name>
    <dbReference type="NCBI Taxonomy" id="51655"/>
    <lineage>
        <taxon>Eukaryota</taxon>
        <taxon>Metazoa</taxon>
        <taxon>Ecdysozoa</taxon>
        <taxon>Arthropoda</taxon>
        <taxon>Hexapoda</taxon>
        <taxon>Insecta</taxon>
        <taxon>Pterygota</taxon>
        <taxon>Neoptera</taxon>
        <taxon>Endopterygota</taxon>
        <taxon>Lepidoptera</taxon>
        <taxon>Glossata</taxon>
        <taxon>Ditrysia</taxon>
        <taxon>Yponomeutoidea</taxon>
        <taxon>Plutellidae</taxon>
        <taxon>Plutella</taxon>
    </lineage>
</organism>
<evidence type="ECO:0000256" key="1">
    <source>
        <dbReference type="SAM" id="Phobius"/>
    </source>
</evidence>
<dbReference type="EMBL" id="JAHIBW010000020">
    <property type="protein sequence ID" value="KAG7301075.1"/>
    <property type="molecule type" value="Genomic_DNA"/>
</dbReference>
<name>A0ABQ7Q765_PLUXY</name>
<dbReference type="Proteomes" id="UP000823941">
    <property type="component" value="Chromosome 20"/>
</dbReference>
<sequence>MYGVYPFYPLMYPTLFVLGMVGYTQLEVRRELALATYVMQLLRGTQCNPGVLRMVSLNVPDRMVGRRRRAGLLAVPRARTNLLRDAPLTRALRVLNCISETVDIFCCSLNEFTKTAQSALCYNDKLRKNNFYNM</sequence>
<keyword evidence="1" id="KW-0472">Membrane</keyword>
<evidence type="ECO:0000313" key="2">
    <source>
        <dbReference type="EMBL" id="KAG7301075.1"/>
    </source>
</evidence>
<comment type="caution">
    <text evidence="2">The sequence shown here is derived from an EMBL/GenBank/DDBJ whole genome shotgun (WGS) entry which is preliminary data.</text>
</comment>